<dbReference type="Gene3D" id="3.40.50.720">
    <property type="entry name" value="NAD(P)-binding Rossmann-like Domain"/>
    <property type="match status" value="1"/>
</dbReference>
<dbReference type="SUPFAM" id="SSF51735">
    <property type="entry name" value="NAD(P)-binding Rossmann-fold domains"/>
    <property type="match status" value="1"/>
</dbReference>
<proteinExistence type="predicted"/>
<comment type="caution">
    <text evidence="1">The sequence shown here is derived from an EMBL/GenBank/DDBJ whole genome shotgun (WGS) entry which is preliminary data.</text>
</comment>
<keyword evidence="2" id="KW-1185">Reference proteome</keyword>
<dbReference type="Gene3D" id="3.30.1780.10">
    <property type="entry name" value="ornithine cyclodeaminase, domain 1"/>
    <property type="match status" value="1"/>
</dbReference>
<dbReference type="InterPro" id="IPR036291">
    <property type="entry name" value="NAD(P)-bd_dom_sf"/>
</dbReference>
<dbReference type="PANTHER" id="PTHR13812">
    <property type="entry name" value="KETIMINE REDUCTASE MU-CRYSTALLIN"/>
    <property type="match status" value="1"/>
</dbReference>
<organism evidence="1 2">
    <name type="scientific">Actinocatenispora rupis</name>
    <dbReference type="NCBI Taxonomy" id="519421"/>
    <lineage>
        <taxon>Bacteria</taxon>
        <taxon>Bacillati</taxon>
        <taxon>Actinomycetota</taxon>
        <taxon>Actinomycetes</taxon>
        <taxon>Micromonosporales</taxon>
        <taxon>Micromonosporaceae</taxon>
        <taxon>Actinocatenispora</taxon>
    </lineage>
</organism>
<accession>A0A8J3IZX2</accession>
<dbReference type="GO" id="GO:0005737">
    <property type="term" value="C:cytoplasm"/>
    <property type="evidence" value="ECO:0007669"/>
    <property type="project" value="TreeGrafter"/>
</dbReference>
<protein>
    <submittedName>
        <fullName evidence="1">Ornithine cyclodeaminase</fullName>
    </submittedName>
</protein>
<dbReference type="AlphaFoldDB" id="A0A8J3IZX2"/>
<sequence>MTVLANRSRVREAILGPVGLTGAVDALRAGFVAPRDDLPAAVRARTNLPGDAGTATALLPGVVPGVPAYTVKTNAKFPQAQPALRGVVCLHALDDGELLMIGDSAELTAWRTGLAAALGTHTLARADASRVAIVGAGVQAWITLAGLTALRHVDALAVCDLVPLRAERFAARAARRYGMPVTVVPDAVAAVRAADITVLATWSTRPLLERGQVPGGHHLTSLGADEPGKVELSAGVLRRSVVVVDDAQLVGRTGALGNVGMLPGDAHADLGQVLAGVRTGRTSPDQTTVYAPIGLPWQDLALSWPVYHAVGADAPRFDLLA</sequence>
<dbReference type="PANTHER" id="PTHR13812:SF19">
    <property type="entry name" value="KETIMINE REDUCTASE MU-CRYSTALLIN"/>
    <property type="match status" value="1"/>
</dbReference>
<dbReference type="RefSeq" id="WP_203659980.1">
    <property type="nucleotide sequence ID" value="NZ_BAAAZM010000007.1"/>
</dbReference>
<dbReference type="Proteomes" id="UP000612808">
    <property type="component" value="Unassembled WGS sequence"/>
</dbReference>
<dbReference type="InterPro" id="IPR023401">
    <property type="entry name" value="ODC_N"/>
</dbReference>
<reference evidence="1" key="1">
    <citation type="submission" date="2021-01" db="EMBL/GenBank/DDBJ databases">
        <title>Whole genome shotgun sequence of Actinocatenispora rupis NBRC 107355.</title>
        <authorList>
            <person name="Komaki H."/>
            <person name="Tamura T."/>
        </authorList>
    </citation>
    <scope>NUCLEOTIDE SEQUENCE</scope>
    <source>
        <strain evidence="1">NBRC 107355</strain>
    </source>
</reference>
<evidence type="ECO:0000313" key="1">
    <source>
        <dbReference type="EMBL" id="GID13196.1"/>
    </source>
</evidence>
<name>A0A8J3IZX2_9ACTN</name>
<dbReference type="Pfam" id="PF02423">
    <property type="entry name" value="OCD_Mu_crystall"/>
    <property type="match status" value="1"/>
</dbReference>
<dbReference type="PIRSF" id="PIRSF001439">
    <property type="entry name" value="CryM"/>
    <property type="match status" value="1"/>
</dbReference>
<dbReference type="InterPro" id="IPR003462">
    <property type="entry name" value="ODC_Mu_crystall"/>
</dbReference>
<gene>
    <name evidence="1" type="ORF">Aru02nite_40850</name>
</gene>
<evidence type="ECO:0000313" key="2">
    <source>
        <dbReference type="Proteomes" id="UP000612808"/>
    </source>
</evidence>
<dbReference type="EMBL" id="BOMB01000023">
    <property type="protein sequence ID" value="GID13196.1"/>
    <property type="molecule type" value="Genomic_DNA"/>
</dbReference>